<dbReference type="InterPro" id="IPR021125">
    <property type="entry name" value="DUF2127"/>
</dbReference>
<gene>
    <name evidence="2" type="ORF">ACFOD6_05195</name>
</gene>
<keyword evidence="3" id="KW-1185">Reference proteome</keyword>
<comment type="caution">
    <text evidence="2">The sequence shown here is derived from an EMBL/GenBank/DDBJ whole genome shotgun (WGS) entry which is preliminary data.</text>
</comment>
<dbReference type="Proteomes" id="UP001595445">
    <property type="component" value="Unassembled WGS sequence"/>
</dbReference>
<sequence length="160" mass="17639">MAAGIGRWLHRLFEAGLVAKAVFAAGEALSGFGLLFAGPSALRRLLEWMTRHELAQDPTDRMALWLRDLAGGVSADSQHFYAVYLLSHGALKLALVAALAARLSWAYPASMVVLAGFILYQMQEWTLTGSPMLLALSAFDLAMIALTWREFRVMRRKKAT</sequence>
<dbReference type="Pfam" id="PF09900">
    <property type="entry name" value="DUF2127"/>
    <property type="match status" value="1"/>
</dbReference>
<feature type="transmembrane region" description="Helical" evidence="1">
    <location>
        <begin position="129"/>
        <end position="148"/>
    </location>
</feature>
<organism evidence="2 3">
    <name type="scientific">Tabrizicola soli</name>
    <dbReference type="NCBI Taxonomy" id="2185115"/>
    <lineage>
        <taxon>Bacteria</taxon>
        <taxon>Pseudomonadati</taxon>
        <taxon>Pseudomonadota</taxon>
        <taxon>Alphaproteobacteria</taxon>
        <taxon>Rhodobacterales</taxon>
        <taxon>Paracoccaceae</taxon>
        <taxon>Tabrizicola</taxon>
    </lineage>
</organism>
<evidence type="ECO:0000313" key="3">
    <source>
        <dbReference type="Proteomes" id="UP001595445"/>
    </source>
</evidence>
<evidence type="ECO:0000256" key="1">
    <source>
        <dbReference type="SAM" id="Phobius"/>
    </source>
</evidence>
<reference evidence="3" key="1">
    <citation type="journal article" date="2019" name="Int. J. Syst. Evol. Microbiol.">
        <title>The Global Catalogue of Microorganisms (GCM) 10K type strain sequencing project: providing services to taxonomists for standard genome sequencing and annotation.</title>
        <authorList>
            <consortium name="The Broad Institute Genomics Platform"/>
            <consortium name="The Broad Institute Genome Sequencing Center for Infectious Disease"/>
            <person name="Wu L."/>
            <person name="Ma J."/>
        </authorList>
    </citation>
    <scope>NUCLEOTIDE SEQUENCE [LARGE SCALE GENOMIC DNA]</scope>
    <source>
        <strain evidence="3">KCTC 62102</strain>
    </source>
</reference>
<feature type="transmembrane region" description="Helical" evidence="1">
    <location>
        <begin position="81"/>
        <end position="100"/>
    </location>
</feature>
<dbReference type="RefSeq" id="WP_197644331.1">
    <property type="nucleotide sequence ID" value="NZ_JAEACP010000011.1"/>
</dbReference>
<proteinExistence type="predicted"/>
<keyword evidence="1" id="KW-0812">Transmembrane</keyword>
<feature type="transmembrane region" description="Helical" evidence="1">
    <location>
        <begin position="21"/>
        <end position="42"/>
    </location>
</feature>
<dbReference type="EMBL" id="JBHRSM010000010">
    <property type="protein sequence ID" value="MFC3085440.1"/>
    <property type="molecule type" value="Genomic_DNA"/>
</dbReference>
<accession>A0ABV7DSS8</accession>
<protein>
    <submittedName>
        <fullName evidence="2">DUF2127 domain-containing protein</fullName>
    </submittedName>
</protein>
<evidence type="ECO:0000313" key="2">
    <source>
        <dbReference type="EMBL" id="MFC3085440.1"/>
    </source>
</evidence>
<name>A0ABV7DSS8_9RHOB</name>
<keyword evidence="1" id="KW-1133">Transmembrane helix</keyword>
<keyword evidence="1" id="KW-0472">Membrane</keyword>